<organism evidence="2 3">
    <name type="scientific">Plutella xylostella</name>
    <name type="common">Diamondback moth</name>
    <name type="synonym">Plutella maculipennis</name>
    <dbReference type="NCBI Taxonomy" id="51655"/>
    <lineage>
        <taxon>Eukaryota</taxon>
        <taxon>Metazoa</taxon>
        <taxon>Ecdysozoa</taxon>
        <taxon>Arthropoda</taxon>
        <taxon>Hexapoda</taxon>
        <taxon>Insecta</taxon>
        <taxon>Pterygota</taxon>
        <taxon>Neoptera</taxon>
        <taxon>Endopterygota</taxon>
        <taxon>Lepidoptera</taxon>
        <taxon>Glossata</taxon>
        <taxon>Ditrysia</taxon>
        <taxon>Yponomeutoidea</taxon>
        <taxon>Plutellidae</taxon>
        <taxon>Plutella</taxon>
    </lineage>
</organism>
<feature type="region of interest" description="Disordered" evidence="1">
    <location>
        <begin position="32"/>
        <end position="51"/>
    </location>
</feature>
<keyword evidence="3" id="KW-1185">Reference proteome</keyword>
<gene>
    <name evidence="2" type="ORF">JYU34_006266</name>
</gene>
<accession>A0ABQ7QRL9</accession>
<dbReference type="Proteomes" id="UP000823941">
    <property type="component" value="Chromosome 9"/>
</dbReference>
<sequence length="51" mass="5799">MKHKSSPQPPSRNFQGGTRTPAICVSVRLIRPEHQHHRRSAEDYCSSSIRA</sequence>
<dbReference type="EMBL" id="JAHIBW010000009">
    <property type="protein sequence ID" value="KAG7307702.1"/>
    <property type="molecule type" value="Genomic_DNA"/>
</dbReference>
<protein>
    <submittedName>
        <fullName evidence="2">Uncharacterized protein</fullName>
    </submittedName>
</protein>
<evidence type="ECO:0000313" key="3">
    <source>
        <dbReference type="Proteomes" id="UP000823941"/>
    </source>
</evidence>
<name>A0ABQ7QRL9_PLUXY</name>
<evidence type="ECO:0000313" key="2">
    <source>
        <dbReference type="EMBL" id="KAG7307702.1"/>
    </source>
</evidence>
<feature type="non-terminal residue" evidence="2">
    <location>
        <position position="51"/>
    </location>
</feature>
<feature type="region of interest" description="Disordered" evidence="1">
    <location>
        <begin position="1"/>
        <end position="21"/>
    </location>
</feature>
<reference evidence="2 3" key="1">
    <citation type="submission" date="2021-06" db="EMBL/GenBank/DDBJ databases">
        <title>A haploid diamondback moth (Plutella xylostella L.) genome assembly resolves 31 chromosomes and identifies a diamide resistance mutation.</title>
        <authorList>
            <person name="Ward C.M."/>
            <person name="Perry K.D."/>
            <person name="Baker G."/>
            <person name="Powis K."/>
            <person name="Heckel D.G."/>
            <person name="Baxter S.W."/>
        </authorList>
    </citation>
    <scope>NUCLEOTIDE SEQUENCE [LARGE SCALE GENOMIC DNA]</scope>
    <source>
        <strain evidence="2 3">LV</strain>
        <tissue evidence="2">Single pupa</tissue>
    </source>
</reference>
<comment type="caution">
    <text evidence="2">The sequence shown here is derived from an EMBL/GenBank/DDBJ whole genome shotgun (WGS) entry which is preliminary data.</text>
</comment>
<evidence type="ECO:0000256" key="1">
    <source>
        <dbReference type="SAM" id="MobiDB-lite"/>
    </source>
</evidence>
<proteinExistence type="predicted"/>